<evidence type="ECO:0000313" key="3">
    <source>
        <dbReference type="Proteomes" id="UP000654075"/>
    </source>
</evidence>
<name>A0A813DUR4_POLGL</name>
<feature type="region of interest" description="Disordered" evidence="1">
    <location>
        <begin position="417"/>
        <end position="442"/>
    </location>
</feature>
<dbReference type="Proteomes" id="UP000654075">
    <property type="component" value="Unassembled WGS sequence"/>
</dbReference>
<dbReference type="AlphaFoldDB" id="A0A813DUR4"/>
<accession>A0A813DUR4</accession>
<dbReference type="OrthoDB" id="419388at2759"/>
<keyword evidence="3" id="KW-1185">Reference proteome</keyword>
<reference evidence="2" key="1">
    <citation type="submission" date="2021-02" db="EMBL/GenBank/DDBJ databases">
        <authorList>
            <person name="Dougan E. K."/>
            <person name="Rhodes N."/>
            <person name="Thang M."/>
            <person name="Chan C."/>
        </authorList>
    </citation>
    <scope>NUCLEOTIDE SEQUENCE</scope>
</reference>
<organism evidence="2 3">
    <name type="scientific">Polarella glacialis</name>
    <name type="common">Dinoflagellate</name>
    <dbReference type="NCBI Taxonomy" id="89957"/>
    <lineage>
        <taxon>Eukaryota</taxon>
        <taxon>Sar</taxon>
        <taxon>Alveolata</taxon>
        <taxon>Dinophyceae</taxon>
        <taxon>Suessiales</taxon>
        <taxon>Suessiaceae</taxon>
        <taxon>Polarella</taxon>
    </lineage>
</organism>
<comment type="caution">
    <text evidence="2">The sequence shown here is derived from an EMBL/GenBank/DDBJ whole genome shotgun (WGS) entry which is preliminary data.</text>
</comment>
<evidence type="ECO:0000313" key="2">
    <source>
        <dbReference type="EMBL" id="CAE8592415.1"/>
    </source>
</evidence>
<dbReference type="EMBL" id="CAJNNV010005657">
    <property type="protein sequence ID" value="CAE8592415.1"/>
    <property type="molecule type" value="Genomic_DNA"/>
</dbReference>
<protein>
    <submittedName>
        <fullName evidence="2">Uncharacterized protein</fullName>
    </submittedName>
</protein>
<evidence type="ECO:0000256" key="1">
    <source>
        <dbReference type="SAM" id="MobiDB-lite"/>
    </source>
</evidence>
<sequence length="460" mass="49653">MVVLLFVRCYNDLQGGYHGPAKQRLASARKNGLVGQNDTFLLSNPAYFEVVVQLCTRLIDDSNSSIFKFDGITLEAKESSAVAIKELAAIAELIRRLRLRRPEIFISLTTGTWASIFFLTVVGADCIWRRGHDHEFLGEGPPRERWVTYRDFKTHEGVVAVSGGLFPLSSLMVHGVILAKDAWDLNIRQEPPDPEGIHFQHEVRTAFSMGNMLQELYVTPKLLQHVNWDDLAAAVLWAKDHAGLLATSRWIGGIPDAGIYGWASALPNGAACLTLRNPLARRSHIFLSSSALGHNLGFVRLVAAYGDQRIRTIELPPVPRSLQLILEPFEVLVFDNSRDAPPEVPNDGWTSISIISMTLGAGGLIALLARHLRLSDGGAGGQTRGGVRGGELSAAEVRARRLVRLGVVADAEASSIGGTGGVATEGAPTSTSTGEPLTPRSELRARRLARLDGAGAGAGL</sequence>
<proteinExistence type="predicted"/>
<gene>
    <name evidence="2" type="ORF">PGLA1383_LOCUS11070</name>
</gene>